<evidence type="ECO:0000256" key="1">
    <source>
        <dbReference type="ARBA" id="ARBA00004123"/>
    </source>
</evidence>
<dbReference type="EMBL" id="VOIH02000006">
    <property type="protein sequence ID" value="KAF3444441.1"/>
    <property type="molecule type" value="Genomic_DNA"/>
</dbReference>
<evidence type="ECO:0000313" key="7">
    <source>
        <dbReference type="EMBL" id="KAF3444441.1"/>
    </source>
</evidence>
<evidence type="ECO:0000259" key="6">
    <source>
        <dbReference type="SMART" id="SM01019"/>
    </source>
</evidence>
<dbReference type="SUPFAM" id="SSF101936">
    <property type="entry name" value="DNA-binding pseudobarrel domain"/>
    <property type="match status" value="1"/>
</dbReference>
<accession>A0A8K0MFY3</accession>
<sequence>MDGFDKLLTKTDIEQKLAVKTDFVTSNGLVDGTELETTDFTTSLRRSYRFKLSIRKGEYMKPVFQSKEWLQFVKDNCLEVGDTINFWKKDDKTFGICATRDFLWRSDRSSSEN</sequence>
<keyword evidence="8" id="KW-1185">Reference proteome</keyword>
<name>A0A8K0MFY3_9ROSA</name>
<evidence type="ECO:0000256" key="3">
    <source>
        <dbReference type="ARBA" id="ARBA00023125"/>
    </source>
</evidence>
<keyword evidence="3" id="KW-0238">DNA-binding</keyword>
<comment type="caution">
    <text evidence="7">The sequence shown here is derived from an EMBL/GenBank/DDBJ whole genome shotgun (WGS) entry which is preliminary data.</text>
</comment>
<evidence type="ECO:0000256" key="5">
    <source>
        <dbReference type="ARBA" id="ARBA00023242"/>
    </source>
</evidence>
<reference evidence="7" key="1">
    <citation type="submission" date="2020-03" db="EMBL/GenBank/DDBJ databases">
        <title>A high-quality chromosome-level genome assembly of a woody plant with both climbing and erect habits, Rhamnella rubrinervis.</title>
        <authorList>
            <person name="Lu Z."/>
            <person name="Yang Y."/>
            <person name="Zhu X."/>
            <person name="Sun Y."/>
        </authorList>
    </citation>
    <scope>NUCLEOTIDE SEQUENCE</scope>
    <source>
        <strain evidence="7">BYM</strain>
        <tissue evidence="7">Leaf</tissue>
    </source>
</reference>
<evidence type="ECO:0000256" key="2">
    <source>
        <dbReference type="ARBA" id="ARBA00023015"/>
    </source>
</evidence>
<keyword evidence="4" id="KW-0804">Transcription</keyword>
<dbReference type="GO" id="GO:0003677">
    <property type="term" value="F:DNA binding"/>
    <property type="evidence" value="ECO:0007669"/>
    <property type="project" value="UniProtKB-KW"/>
</dbReference>
<dbReference type="Pfam" id="PF02362">
    <property type="entry name" value="B3"/>
    <property type="match status" value="1"/>
</dbReference>
<gene>
    <name evidence="7" type="ORF">FNV43_RR14133</name>
</gene>
<organism evidence="7 8">
    <name type="scientific">Rhamnella rubrinervis</name>
    <dbReference type="NCBI Taxonomy" id="2594499"/>
    <lineage>
        <taxon>Eukaryota</taxon>
        <taxon>Viridiplantae</taxon>
        <taxon>Streptophyta</taxon>
        <taxon>Embryophyta</taxon>
        <taxon>Tracheophyta</taxon>
        <taxon>Spermatophyta</taxon>
        <taxon>Magnoliopsida</taxon>
        <taxon>eudicotyledons</taxon>
        <taxon>Gunneridae</taxon>
        <taxon>Pentapetalae</taxon>
        <taxon>rosids</taxon>
        <taxon>fabids</taxon>
        <taxon>Rosales</taxon>
        <taxon>Rhamnaceae</taxon>
        <taxon>rhamnoid group</taxon>
        <taxon>Rhamneae</taxon>
        <taxon>Rhamnella</taxon>
    </lineage>
</organism>
<evidence type="ECO:0000256" key="4">
    <source>
        <dbReference type="ARBA" id="ARBA00023163"/>
    </source>
</evidence>
<dbReference type="AlphaFoldDB" id="A0A8K0MFY3"/>
<dbReference type="CDD" id="cd10017">
    <property type="entry name" value="B3_DNA"/>
    <property type="match status" value="1"/>
</dbReference>
<proteinExistence type="predicted"/>
<comment type="subcellular location">
    <subcellularLocation>
        <location evidence="1">Nucleus</location>
    </subcellularLocation>
</comment>
<dbReference type="GO" id="GO:0005634">
    <property type="term" value="C:nucleus"/>
    <property type="evidence" value="ECO:0007669"/>
    <property type="project" value="UniProtKB-SubCell"/>
</dbReference>
<dbReference type="Proteomes" id="UP000796880">
    <property type="component" value="Unassembled WGS sequence"/>
</dbReference>
<dbReference type="SMART" id="SM01019">
    <property type="entry name" value="B3"/>
    <property type="match status" value="1"/>
</dbReference>
<dbReference type="InterPro" id="IPR015300">
    <property type="entry name" value="DNA-bd_pseudobarrel_sf"/>
</dbReference>
<feature type="domain" description="TF-B3" evidence="6">
    <location>
        <begin position="4"/>
        <end position="100"/>
    </location>
</feature>
<protein>
    <recommendedName>
        <fullName evidence="6">TF-B3 domain-containing protein</fullName>
    </recommendedName>
</protein>
<keyword evidence="2" id="KW-0805">Transcription regulation</keyword>
<evidence type="ECO:0000313" key="8">
    <source>
        <dbReference type="Proteomes" id="UP000796880"/>
    </source>
</evidence>
<keyword evidence="5" id="KW-0539">Nucleus</keyword>
<dbReference type="Gene3D" id="2.40.330.10">
    <property type="entry name" value="DNA-binding pseudobarrel domain"/>
    <property type="match status" value="1"/>
</dbReference>
<dbReference type="InterPro" id="IPR003340">
    <property type="entry name" value="B3_DNA-bd"/>
</dbReference>
<dbReference type="OrthoDB" id="954231at2759"/>